<protein>
    <submittedName>
        <fullName evidence="2">Uncharacterized protein</fullName>
    </submittedName>
</protein>
<dbReference type="Proteomes" id="UP000887569">
    <property type="component" value="Unplaced"/>
</dbReference>
<dbReference type="AlphaFoldDB" id="A0A915BA36"/>
<accession>A0A915BA36</accession>
<evidence type="ECO:0000313" key="1">
    <source>
        <dbReference type="Proteomes" id="UP000887569"/>
    </source>
</evidence>
<dbReference type="WBParaSite" id="PgR032X_g103_t01">
    <property type="protein sequence ID" value="PgR032X_g103_t01"/>
    <property type="gene ID" value="PgR032X_g103"/>
</dbReference>
<keyword evidence="1" id="KW-1185">Reference proteome</keyword>
<sequence>MFASPDGTEERQSSLLTRLERYGDAERGFPDEHVVAVALSGIFHYGLCPEFVIHTVCSLRSMAICGDLQTSHDLRQRNYQNVSPSNAPALVSLLLR</sequence>
<reference evidence="2" key="1">
    <citation type="submission" date="2022-11" db="UniProtKB">
        <authorList>
            <consortium name="WormBaseParasite"/>
        </authorList>
    </citation>
    <scope>IDENTIFICATION</scope>
</reference>
<proteinExistence type="predicted"/>
<evidence type="ECO:0000313" key="2">
    <source>
        <dbReference type="WBParaSite" id="PgR032X_g103_t01"/>
    </source>
</evidence>
<name>A0A915BA36_PARUN</name>
<organism evidence="1 2">
    <name type="scientific">Parascaris univalens</name>
    <name type="common">Nematode worm</name>
    <dbReference type="NCBI Taxonomy" id="6257"/>
    <lineage>
        <taxon>Eukaryota</taxon>
        <taxon>Metazoa</taxon>
        <taxon>Ecdysozoa</taxon>
        <taxon>Nematoda</taxon>
        <taxon>Chromadorea</taxon>
        <taxon>Rhabditida</taxon>
        <taxon>Spirurina</taxon>
        <taxon>Ascaridomorpha</taxon>
        <taxon>Ascaridoidea</taxon>
        <taxon>Ascarididae</taxon>
        <taxon>Parascaris</taxon>
    </lineage>
</organism>